<dbReference type="EMBL" id="VXIV02001501">
    <property type="protein sequence ID" value="KAF6032480.1"/>
    <property type="molecule type" value="Genomic_DNA"/>
</dbReference>
<organism evidence="1 2">
    <name type="scientific">Bugula neritina</name>
    <name type="common">Brown bryozoan</name>
    <name type="synonym">Sertularia neritina</name>
    <dbReference type="NCBI Taxonomy" id="10212"/>
    <lineage>
        <taxon>Eukaryota</taxon>
        <taxon>Metazoa</taxon>
        <taxon>Spiralia</taxon>
        <taxon>Lophotrochozoa</taxon>
        <taxon>Bryozoa</taxon>
        <taxon>Gymnolaemata</taxon>
        <taxon>Cheilostomatida</taxon>
        <taxon>Flustrina</taxon>
        <taxon>Buguloidea</taxon>
        <taxon>Bugulidae</taxon>
        <taxon>Bugula</taxon>
    </lineage>
</organism>
<comment type="caution">
    <text evidence="1">The sequence shown here is derived from an EMBL/GenBank/DDBJ whole genome shotgun (WGS) entry which is preliminary data.</text>
</comment>
<sequence length="92" mass="10553">MRVSRQHHHSNFSSLRHCVSVRLLHLVSNLELVLYLSVILGYRSEVLVVVDNNYKTELLSKSERATTSTCNTSCFIVHSQSRCTAIKFNSTW</sequence>
<evidence type="ECO:0000313" key="2">
    <source>
        <dbReference type="Proteomes" id="UP000593567"/>
    </source>
</evidence>
<gene>
    <name evidence="1" type="ORF">EB796_009210</name>
</gene>
<protein>
    <submittedName>
        <fullName evidence="1">Uncharacterized protein</fullName>
    </submittedName>
</protein>
<name>A0A7J7K1H0_BUGNE</name>
<accession>A0A7J7K1H0</accession>
<dbReference type="AlphaFoldDB" id="A0A7J7K1H0"/>
<keyword evidence="2" id="KW-1185">Reference proteome</keyword>
<evidence type="ECO:0000313" key="1">
    <source>
        <dbReference type="EMBL" id="KAF6032480.1"/>
    </source>
</evidence>
<proteinExistence type="predicted"/>
<dbReference type="Proteomes" id="UP000593567">
    <property type="component" value="Unassembled WGS sequence"/>
</dbReference>
<reference evidence="1" key="1">
    <citation type="submission" date="2020-06" db="EMBL/GenBank/DDBJ databases">
        <title>Draft genome of Bugula neritina, a colonial animal packing powerful symbionts and potential medicines.</title>
        <authorList>
            <person name="Rayko M."/>
        </authorList>
    </citation>
    <scope>NUCLEOTIDE SEQUENCE [LARGE SCALE GENOMIC DNA]</scope>
    <source>
        <strain evidence="1">Kwan_BN1</strain>
    </source>
</reference>